<name>A0AAU9K8H7_9CILI</name>
<proteinExistence type="predicted"/>
<evidence type="ECO:0000313" key="2">
    <source>
        <dbReference type="Proteomes" id="UP001162131"/>
    </source>
</evidence>
<sequence>MGNKQSKKPGRRRAKMLTPELMQPYYNITDTYYQNKSLYLIDNEDNKTNLLIYNTESDTKEKKVIKTRYPLDWGTCIAQLPNGKLFCYGRRDPLSGITLIVDENGEIEKLPYGWHCSFSSAIYYNNSVYCFGGFDYNQLFLKYSNRFDLVQKRWITLNDIPKADASCTGIAFKGNILITGHWNTYLLLYSIDINSFSKIPFDYPKMENKILVNAGRRLFLIGRLVIYESDTERYTHWRWITRASAGFDFHQVNSTYCSGAIYTGYITTKKNFYFKFNLDEKRITELL</sequence>
<reference evidence="1" key="1">
    <citation type="submission" date="2021-09" db="EMBL/GenBank/DDBJ databases">
        <authorList>
            <consortium name="AG Swart"/>
            <person name="Singh M."/>
            <person name="Singh A."/>
            <person name="Seah K."/>
            <person name="Emmerich C."/>
        </authorList>
    </citation>
    <scope>NUCLEOTIDE SEQUENCE</scope>
    <source>
        <strain evidence="1">ATCC30299</strain>
    </source>
</reference>
<dbReference type="EMBL" id="CAJZBQ010000060">
    <property type="protein sequence ID" value="CAG9334776.1"/>
    <property type="molecule type" value="Genomic_DNA"/>
</dbReference>
<evidence type="ECO:0008006" key="3">
    <source>
        <dbReference type="Google" id="ProtNLM"/>
    </source>
</evidence>
<dbReference type="SUPFAM" id="SSF50965">
    <property type="entry name" value="Galactose oxidase, central domain"/>
    <property type="match status" value="1"/>
</dbReference>
<dbReference type="InterPro" id="IPR015915">
    <property type="entry name" value="Kelch-typ_b-propeller"/>
</dbReference>
<dbReference type="Gene3D" id="2.120.10.80">
    <property type="entry name" value="Kelch-type beta propeller"/>
    <property type="match status" value="1"/>
</dbReference>
<organism evidence="1 2">
    <name type="scientific">Blepharisma stoltei</name>
    <dbReference type="NCBI Taxonomy" id="1481888"/>
    <lineage>
        <taxon>Eukaryota</taxon>
        <taxon>Sar</taxon>
        <taxon>Alveolata</taxon>
        <taxon>Ciliophora</taxon>
        <taxon>Postciliodesmatophora</taxon>
        <taxon>Heterotrichea</taxon>
        <taxon>Heterotrichida</taxon>
        <taxon>Blepharismidae</taxon>
        <taxon>Blepharisma</taxon>
    </lineage>
</organism>
<protein>
    <recommendedName>
        <fullName evidence="3">Kelch motif family protein</fullName>
    </recommendedName>
</protein>
<dbReference type="AlphaFoldDB" id="A0AAU9K8H7"/>
<keyword evidence="2" id="KW-1185">Reference proteome</keyword>
<accession>A0AAU9K8H7</accession>
<evidence type="ECO:0000313" key="1">
    <source>
        <dbReference type="EMBL" id="CAG9334776.1"/>
    </source>
</evidence>
<dbReference type="Proteomes" id="UP001162131">
    <property type="component" value="Unassembled WGS sequence"/>
</dbReference>
<gene>
    <name evidence="1" type="ORF">BSTOLATCC_MIC62361</name>
</gene>
<comment type="caution">
    <text evidence="1">The sequence shown here is derived from an EMBL/GenBank/DDBJ whole genome shotgun (WGS) entry which is preliminary data.</text>
</comment>
<dbReference type="InterPro" id="IPR011043">
    <property type="entry name" value="Gal_Oxase/kelch_b-propeller"/>
</dbReference>